<protein>
    <submittedName>
        <fullName evidence="1">Uncharacterized protein</fullName>
    </submittedName>
</protein>
<name>A0ABM5RKN2_9GAMM</name>
<organism evidence="1 2">
    <name type="scientific">Pantoea rwandensis</name>
    <dbReference type="NCBI Taxonomy" id="1076550"/>
    <lineage>
        <taxon>Bacteria</taxon>
        <taxon>Pseudomonadati</taxon>
        <taxon>Pseudomonadota</taxon>
        <taxon>Gammaproteobacteria</taxon>
        <taxon>Enterobacterales</taxon>
        <taxon>Erwiniaceae</taxon>
        <taxon>Pantoea</taxon>
    </lineage>
</organism>
<keyword evidence="2" id="KW-1185">Reference proteome</keyword>
<accession>A0ABM5RKN2</accession>
<evidence type="ECO:0000313" key="2">
    <source>
        <dbReference type="Proteomes" id="UP000029495"/>
    </source>
</evidence>
<reference evidence="1 2" key="1">
    <citation type="submission" date="2014-09" db="EMBL/GenBank/DDBJ databases">
        <authorList>
            <person name="Chan K.-G."/>
        </authorList>
    </citation>
    <scope>NUCLEOTIDE SEQUENCE [LARGE SCALE GENOMIC DNA]</scope>
    <source>
        <strain evidence="1 2">ND04</strain>
    </source>
</reference>
<dbReference type="RefSeq" id="WP_038647451.1">
    <property type="nucleotide sequence ID" value="NZ_CP009454.1"/>
</dbReference>
<dbReference type="EMBL" id="CP009454">
    <property type="protein sequence ID" value="AIR86574.1"/>
    <property type="molecule type" value="Genomic_DNA"/>
</dbReference>
<gene>
    <name evidence="1" type="ORF">LH22_14330</name>
</gene>
<dbReference type="Proteomes" id="UP000029495">
    <property type="component" value="Chromosome"/>
</dbReference>
<proteinExistence type="predicted"/>
<sequence length="192" mass="21469">MMTGLSPQASLEEVLESFSIEHDVGKATLQKYLTAFPEFANDLIDLSREIARSSIEDDAPLSESQHRLINSAVTRIQTSPGKTTGDPFANIPAQEMRHLAKSLNLPRQVVMAFKERNVIAESVPRKVMISFAEKLQTSVQHLFTSLKQPPMEVAGSYKSNTKPGDAEKVTFEQLLRDADWPEDDISHLMEED</sequence>
<evidence type="ECO:0000313" key="1">
    <source>
        <dbReference type="EMBL" id="AIR86574.1"/>
    </source>
</evidence>